<organism evidence="3 4">
    <name type="scientific">Thalassoglobus neptunius</name>
    <dbReference type="NCBI Taxonomy" id="1938619"/>
    <lineage>
        <taxon>Bacteria</taxon>
        <taxon>Pseudomonadati</taxon>
        <taxon>Planctomycetota</taxon>
        <taxon>Planctomycetia</taxon>
        <taxon>Planctomycetales</taxon>
        <taxon>Planctomycetaceae</taxon>
        <taxon>Thalassoglobus</taxon>
    </lineage>
</organism>
<protein>
    <recommendedName>
        <fullName evidence="5">LTXXQ motif protein</fullName>
    </recommendedName>
</protein>
<name>A0A5C5WN02_9PLAN</name>
<evidence type="ECO:0000313" key="4">
    <source>
        <dbReference type="Proteomes" id="UP000317243"/>
    </source>
</evidence>
<keyword evidence="2" id="KW-0732">Signal</keyword>
<feature type="region of interest" description="Disordered" evidence="1">
    <location>
        <begin position="21"/>
        <end position="44"/>
    </location>
</feature>
<sequence length="278" mass="30029" precursor="true">MMRSVLSVAVLAMLVVFTPTLEAQPPGGGPGRGGGGRGGAGRGGNEDINLLTLAGIEQVQEEIGLEGDTLAAVRDLQDKVRDESREMMADFGNFREMSREEREAAMEKAREARESVTKDADAELAKLLSDEQNSRLQQIALQVKGPRALQEKEVAAKLGLSEDQTGKIDSIVSSMEDSTQELMEAARSGGRDGFAEVRTKIEALTKETDEKLEAVLTDAQKETFAAMKGDAFELDRRAMFRGRGGNRGEGRGQGRPQRGGDGQGQGQGRNRQRPPIEN</sequence>
<gene>
    <name evidence="3" type="ORF">KOR42_30620</name>
</gene>
<feature type="signal peptide" evidence="2">
    <location>
        <begin position="1"/>
        <end position="23"/>
    </location>
</feature>
<comment type="caution">
    <text evidence="3">The sequence shown here is derived from an EMBL/GenBank/DDBJ whole genome shotgun (WGS) entry which is preliminary data.</text>
</comment>
<feature type="chain" id="PRO_5022852581" description="LTXXQ motif protein" evidence="2">
    <location>
        <begin position="24"/>
        <end position="278"/>
    </location>
</feature>
<evidence type="ECO:0000256" key="1">
    <source>
        <dbReference type="SAM" id="MobiDB-lite"/>
    </source>
</evidence>
<keyword evidence="4" id="KW-1185">Reference proteome</keyword>
<dbReference type="AlphaFoldDB" id="A0A5C5WN02"/>
<reference evidence="3 4" key="1">
    <citation type="submission" date="2019-02" db="EMBL/GenBank/DDBJ databases">
        <title>Deep-cultivation of Planctomycetes and their phenomic and genomic characterization uncovers novel biology.</title>
        <authorList>
            <person name="Wiegand S."/>
            <person name="Jogler M."/>
            <person name="Boedeker C."/>
            <person name="Pinto D."/>
            <person name="Vollmers J."/>
            <person name="Rivas-Marin E."/>
            <person name="Kohn T."/>
            <person name="Peeters S.H."/>
            <person name="Heuer A."/>
            <person name="Rast P."/>
            <person name="Oberbeckmann S."/>
            <person name="Bunk B."/>
            <person name="Jeske O."/>
            <person name="Meyerdierks A."/>
            <person name="Storesund J.E."/>
            <person name="Kallscheuer N."/>
            <person name="Luecker S."/>
            <person name="Lage O.M."/>
            <person name="Pohl T."/>
            <person name="Merkel B.J."/>
            <person name="Hornburger P."/>
            <person name="Mueller R.-W."/>
            <person name="Bruemmer F."/>
            <person name="Labrenz M."/>
            <person name="Spormann A.M."/>
            <person name="Op Den Camp H."/>
            <person name="Overmann J."/>
            <person name="Amann R."/>
            <person name="Jetten M.S.M."/>
            <person name="Mascher T."/>
            <person name="Medema M.H."/>
            <person name="Devos D.P."/>
            <person name="Kaster A.-K."/>
            <person name="Ovreas L."/>
            <person name="Rohde M."/>
            <person name="Galperin M.Y."/>
            <person name="Jogler C."/>
        </authorList>
    </citation>
    <scope>NUCLEOTIDE SEQUENCE [LARGE SCALE GENOMIC DNA]</scope>
    <source>
        <strain evidence="3 4">KOR42</strain>
    </source>
</reference>
<proteinExistence type="predicted"/>
<evidence type="ECO:0000313" key="3">
    <source>
        <dbReference type="EMBL" id="TWT52194.1"/>
    </source>
</evidence>
<feature type="region of interest" description="Disordered" evidence="1">
    <location>
        <begin position="235"/>
        <end position="278"/>
    </location>
</feature>
<evidence type="ECO:0000256" key="2">
    <source>
        <dbReference type="SAM" id="SignalP"/>
    </source>
</evidence>
<accession>A0A5C5WN02</accession>
<feature type="compositionally biased region" description="Gly residues" evidence="1">
    <location>
        <begin position="29"/>
        <end position="43"/>
    </location>
</feature>
<evidence type="ECO:0008006" key="5">
    <source>
        <dbReference type="Google" id="ProtNLM"/>
    </source>
</evidence>
<dbReference type="Proteomes" id="UP000317243">
    <property type="component" value="Unassembled WGS sequence"/>
</dbReference>
<feature type="compositionally biased region" description="Gly residues" evidence="1">
    <location>
        <begin position="253"/>
        <end position="267"/>
    </location>
</feature>
<dbReference type="OrthoDB" id="213292at2"/>
<dbReference type="EMBL" id="SIHI01000007">
    <property type="protein sequence ID" value="TWT52194.1"/>
    <property type="molecule type" value="Genomic_DNA"/>
</dbReference>
<dbReference type="RefSeq" id="WP_146510555.1">
    <property type="nucleotide sequence ID" value="NZ_SIHI01000007.1"/>
</dbReference>